<dbReference type="EMBL" id="CP114014">
    <property type="protein sequence ID" value="XAY07619.1"/>
    <property type="molecule type" value="Genomic_DNA"/>
</dbReference>
<feature type="domain" description="Carboxymuconolactone decarboxylase-like" evidence="1">
    <location>
        <begin position="82"/>
        <end position="161"/>
    </location>
</feature>
<dbReference type="PANTHER" id="PTHR34846">
    <property type="entry name" value="4-CARBOXYMUCONOLACTONE DECARBOXYLASE FAMILY PROTEIN (AFU_ORTHOLOGUE AFUA_6G11590)"/>
    <property type="match status" value="1"/>
</dbReference>
<gene>
    <name evidence="2" type="ORF">DSM112329_04507</name>
</gene>
<dbReference type="KEGG" id="parq:DSM112329_04507"/>
<dbReference type="AlphaFoldDB" id="A0AAU7B141"/>
<organism evidence="2">
    <name type="scientific">Paraconexibacter sp. AEG42_29</name>
    <dbReference type="NCBI Taxonomy" id="2997339"/>
    <lineage>
        <taxon>Bacteria</taxon>
        <taxon>Bacillati</taxon>
        <taxon>Actinomycetota</taxon>
        <taxon>Thermoleophilia</taxon>
        <taxon>Solirubrobacterales</taxon>
        <taxon>Paraconexibacteraceae</taxon>
        <taxon>Paraconexibacter</taxon>
    </lineage>
</organism>
<proteinExistence type="predicted"/>
<dbReference type="Pfam" id="PF02627">
    <property type="entry name" value="CMD"/>
    <property type="match status" value="1"/>
</dbReference>
<name>A0AAU7B141_9ACTN</name>
<evidence type="ECO:0000313" key="2">
    <source>
        <dbReference type="EMBL" id="XAY07619.1"/>
    </source>
</evidence>
<reference evidence="2" key="1">
    <citation type="submission" date="2022-12" db="EMBL/GenBank/DDBJ databases">
        <title>Paraconexibacter alkalitolerans sp. nov. and Baekduia alba sp. nov., isolated from soil and emended description of the genera Paraconexibacter (Chun et al., 2020) and Baekduia (An et al., 2020).</title>
        <authorList>
            <person name="Vieira S."/>
            <person name="Huber K.J."/>
            <person name="Geppert A."/>
            <person name="Wolf J."/>
            <person name="Neumann-Schaal M."/>
            <person name="Muesken M."/>
            <person name="Overmann J."/>
        </authorList>
    </citation>
    <scope>NUCLEOTIDE SEQUENCE</scope>
    <source>
        <strain evidence="2">AEG42_29</strain>
    </source>
</reference>
<dbReference type="SUPFAM" id="SSF69118">
    <property type="entry name" value="AhpD-like"/>
    <property type="match status" value="1"/>
</dbReference>
<dbReference type="InterPro" id="IPR003779">
    <property type="entry name" value="CMD-like"/>
</dbReference>
<dbReference type="Gene3D" id="1.20.1290.10">
    <property type="entry name" value="AhpD-like"/>
    <property type="match status" value="1"/>
</dbReference>
<sequence>MLTRCRRAVPKRYRVAVTRLANKVVRRCVSVAGMDSTAPRIAPGGRADIGTINHGIARLLGLVAGGGPPNVFTTIARHRGIFRPWLRFAGALMPGGVLPRDQTELLILRVAHNCASEYEWSQHARIALTTGLTAADVERVRAGADADGWSARQALLLRAADALHADHTIDDELWAELRPVMKDAELIELCLVVGHYSMLAMTLNTLRVQPDAPAGRPPRALRVVQSIVARR</sequence>
<protein>
    <recommendedName>
        <fullName evidence="1">Carboxymuconolactone decarboxylase-like domain-containing protein</fullName>
    </recommendedName>
</protein>
<accession>A0AAU7B141</accession>
<dbReference type="GO" id="GO:0051920">
    <property type="term" value="F:peroxiredoxin activity"/>
    <property type="evidence" value="ECO:0007669"/>
    <property type="project" value="InterPro"/>
</dbReference>
<evidence type="ECO:0000259" key="1">
    <source>
        <dbReference type="Pfam" id="PF02627"/>
    </source>
</evidence>
<dbReference type="InterPro" id="IPR029032">
    <property type="entry name" value="AhpD-like"/>
</dbReference>
<dbReference type="PANTHER" id="PTHR34846:SF5">
    <property type="entry name" value="CARBOXYMUCONOLACTONE DECARBOXYLASE-LIKE DOMAIN-CONTAINING PROTEIN"/>
    <property type="match status" value="1"/>
</dbReference>